<protein>
    <submittedName>
        <fullName evidence="1">Uncharacterized protein</fullName>
    </submittedName>
</protein>
<evidence type="ECO:0000313" key="2">
    <source>
        <dbReference type="Proteomes" id="UP000002316"/>
    </source>
</evidence>
<dbReference type="Gene3D" id="3.80.10.10">
    <property type="entry name" value="Ribonuclease Inhibitor"/>
    <property type="match status" value="1"/>
</dbReference>
<evidence type="ECO:0000313" key="1">
    <source>
        <dbReference type="EMBL" id="CBH11898.1"/>
    </source>
</evidence>
<dbReference type="GeneID" id="23862034"/>
<dbReference type="InterPro" id="IPR032675">
    <property type="entry name" value="LRR_dom_sf"/>
</dbReference>
<proteinExistence type="predicted"/>
<dbReference type="SUPFAM" id="SSF52047">
    <property type="entry name" value="RNI-like"/>
    <property type="match status" value="1"/>
</dbReference>
<dbReference type="VEuPathDB" id="TriTrypDB:Tbg972.6.3760"/>
<reference evidence="2" key="1">
    <citation type="journal article" date="2010" name="PLoS Negl. Trop. Dis.">
        <title>The genome sequence of Trypanosoma brucei gambiense, causative agent of chronic human african trypanosomiasis.</title>
        <authorList>
            <person name="Jackson A.P."/>
            <person name="Sanders M."/>
            <person name="Berry A."/>
            <person name="McQuillan J."/>
            <person name="Aslett M.A."/>
            <person name="Quail M.A."/>
            <person name="Chukualim B."/>
            <person name="Capewell P."/>
            <person name="MacLeod A."/>
            <person name="Melville S.E."/>
            <person name="Gibson W."/>
            <person name="Barry J.D."/>
            <person name="Berriman M."/>
            <person name="Hertz-Fowler C."/>
        </authorList>
    </citation>
    <scope>NUCLEOTIDE SEQUENCE [LARGE SCALE GENOMIC DNA]</scope>
    <source>
        <strain evidence="2">MHOM/CI/86/DAL972</strain>
    </source>
</reference>
<accession>C9ZR68</accession>
<organism evidence="1 2">
    <name type="scientific">Trypanosoma brucei gambiense (strain MHOM/CI/86/DAL972)</name>
    <dbReference type="NCBI Taxonomy" id="679716"/>
    <lineage>
        <taxon>Eukaryota</taxon>
        <taxon>Discoba</taxon>
        <taxon>Euglenozoa</taxon>
        <taxon>Kinetoplastea</taxon>
        <taxon>Metakinetoplastina</taxon>
        <taxon>Trypanosomatida</taxon>
        <taxon>Trypanosomatidae</taxon>
        <taxon>Trypanosoma</taxon>
    </lineage>
</organism>
<dbReference type="OrthoDB" id="120976at2759"/>
<name>C9ZR68_TRYB9</name>
<dbReference type="KEGG" id="tbg:TbgDal_VI3760"/>
<sequence>MIIDHERRAIDFSDNTTFVLDSNVLQRLRDAICSNDFYCNLVFDHNTFTDDAIGILAAILKGSNPIESLSLRSCSLKDLDIIHLAHAICTRKCLVHLDLSKNPGITSASSPEIGRIIQGVPTIKSIHLVGTGILEKNSSHLISALEGCFSLQVLELPFSVGYRVLDRTRELLKKNKTLSDVSDDLPEKAGRILMSQDSSEVGFFRQIRSHARSLKPQIIPSLATSDTESKRASNGYLASFPHLQQWVDPALMNAAMYIKVLDKRCNMLDEHLSEKRNRILARRGQTR</sequence>
<dbReference type="Proteomes" id="UP000002316">
    <property type="component" value="Chromosome 6"/>
</dbReference>
<dbReference type="EMBL" id="FN554969">
    <property type="protein sequence ID" value="CBH11898.1"/>
    <property type="molecule type" value="Genomic_DNA"/>
</dbReference>
<dbReference type="AlphaFoldDB" id="C9ZR68"/>
<dbReference type="RefSeq" id="XP_011774183.1">
    <property type="nucleotide sequence ID" value="XM_011775881.1"/>
</dbReference>
<gene>
    <name evidence="1" type="ORF">TbgDal_VI3760</name>
</gene>